<accession>A0A9D9EGF0</accession>
<evidence type="ECO:0000313" key="3">
    <source>
        <dbReference type="Proteomes" id="UP000823637"/>
    </source>
</evidence>
<dbReference type="SUPFAM" id="SSF63411">
    <property type="entry name" value="LuxS/MPP-like metallohydrolase"/>
    <property type="match status" value="2"/>
</dbReference>
<proteinExistence type="predicted"/>
<organism evidence="2 3">
    <name type="scientific">Candidatus Enterocola intestinipullorum</name>
    <dbReference type="NCBI Taxonomy" id="2840783"/>
    <lineage>
        <taxon>Bacteria</taxon>
        <taxon>Pseudomonadati</taxon>
        <taxon>Bacteroidota</taxon>
        <taxon>Bacteroidia</taxon>
        <taxon>Bacteroidales</taxon>
        <taxon>Candidatus Enterocola</taxon>
    </lineage>
</organism>
<evidence type="ECO:0000259" key="1">
    <source>
        <dbReference type="Pfam" id="PF05193"/>
    </source>
</evidence>
<dbReference type="Proteomes" id="UP000823637">
    <property type="component" value="Unassembled WGS sequence"/>
</dbReference>
<dbReference type="EMBL" id="JADIMR010000101">
    <property type="protein sequence ID" value="MBO8447447.1"/>
    <property type="molecule type" value="Genomic_DNA"/>
</dbReference>
<dbReference type="GO" id="GO:0046872">
    <property type="term" value="F:metal ion binding"/>
    <property type="evidence" value="ECO:0007669"/>
    <property type="project" value="InterPro"/>
</dbReference>
<gene>
    <name evidence="2" type="ORF">IAC32_06865</name>
</gene>
<dbReference type="InterPro" id="IPR011249">
    <property type="entry name" value="Metalloenz_LuxS/M16"/>
</dbReference>
<dbReference type="InterPro" id="IPR007863">
    <property type="entry name" value="Peptidase_M16_C"/>
</dbReference>
<dbReference type="InterPro" id="IPR050361">
    <property type="entry name" value="MPP/UQCRC_Complex"/>
</dbReference>
<dbReference type="AlphaFoldDB" id="A0A9D9EGF0"/>
<reference evidence="2" key="1">
    <citation type="submission" date="2020-10" db="EMBL/GenBank/DDBJ databases">
        <authorList>
            <person name="Gilroy R."/>
        </authorList>
    </citation>
    <scope>NUCLEOTIDE SEQUENCE</scope>
    <source>
        <strain evidence="2">D3-1215</strain>
    </source>
</reference>
<comment type="caution">
    <text evidence="2">The sequence shown here is derived from an EMBL/GenBank/DDBJ whole genome shotgun (WGS) entry which is preliminary data.</text>
</comment>
<dbReference type="Gene3D" id="3.30.830.10">
    <property type="entry name" value="Metalloenzyme, LuxS/M16 peptidase-like"/>
    <property type="match status" value="2"/>
</dbReference>
<protein>
    <submittedName>
        <fullName evidence="2">Insulinase family protein</fullName>
    </submittedName>
</protein>
<feature type="domain" description="Peptidase M16 C-terminal" evidence="1">
    <location>
        <begin position="183"/>
        <end position="359"/>
    </location>
</feature>
<sequence>MLRPDRTIQPEIFRPGGIKIPQVGSEVFANGMKCHVLRTTDEPVCRVDWVFSAGTGDCENPLVPVFTAYMLKEGCKNLSSARIAEILDSKGATFAVRPFVTHTVLTLLCLRKHVEELLPLVQQLVFAPTFPSDKLSLLVEREKYEFVLEQKKVQNVASQLLREALYGKNHPYSLHKEQSYYKVSSSDLRKFHSKHYRSSNCSVVLSGNTDRELYLLTEKFFGKAAWNQGGSIVKALWPSFLSSSNYKIKLQFDDSLQSGIAIGAPTSAMGEDGHYAVNTLITALGGYFGSRLNKSVREEKGYTYGIGASVSSFADKSHFSVRTRTRCDVVNEVIDTVRHEISNLAEHKMPPDELETVRNLIVSQINRTFEHPLYLADSFISLLSKGTDFAYYRDFYDFLDMATPESLRSDAEKYLRQPLYEVVAGR</sequence>
<dbReference type="PANTHER" id="PTHR11851">
    <property type="entry name" value="METALLOPROTEASE"/>
    <property type="match status" value="1"/>
</dbReference>
<name>A0A9D9EGF0_9BACT</name>
<evidence type="ECO:0000313" key="2">
    <source>
        <dbReference type="EMBL" id="MBO8447447.1"/>
    </source>
</evidence>
<reference evidence="2" key="2">
    <citation type="journal article" date="2021" name="PeerJ">
        <title>Extensive microbial diversity within the chicken gut microbiome revealed by metagenomics and culture.</title>
        <authorList>
            <person name="Gilroy R."/>
            <person name="Ravi A."/>
            <person name="Getino M."/>
            <person name="Pursley I."/>
            <person name="Horton D.L."/>
            <person name="Alikhan N.F."/>
            <person name="Baker D."/>
            <person name="Gharbi K."/>
            <person name="Hall N."/>
            <person name="Watson M."/>
            <person name="Adriaenssens E.M."/>
            <person name="Foster-Nyarko E."/>
            <person name="Jarju S."/>
            <person name="Secka A."/>
            <person name="Antonio M."/>
            <person name="Oren A."/>
            <person name="Chaudhuri R.R."/>
            <person name="La Ragione R."/>
            <person name="Hildebrand F."/>
            <person name="Pallen M.J."/>
        </authorList>
    </citation>
    <scope>NUCLEOTIDE SEQUENCE</scope>
    <source>
        <strain evidence="2">D3-1215</strain>
    </source>
</reference>
<dbReference type="Pfam" id="PF05193">
    <property type="entry name" value="Peptidase_M16_C"/>
    <property type="match status" value="1"/>
</dbReference>
<dbReference type="PANTHER" id="PTHR11851:SF224">
    <property type="entry name" value="PROCESSING PROTEASE"/>
    <property type="match status" value="1"/>
</dbReference>